<name>A0A0A9A7J1_ARUDO</name>
<dbReference type="AlphaFoldDB" id="A0A0A9A7J1"/>
<protein>
    <submittedName>
        <fullName evidence="1">Uncharacterized protein</fullName>
    </submittedName>
</protein>
<reference evidence="1" key="1">
    <citation type="submission" date="2014-09" db="EMBL/GenBank/DDBJ databases">
        <authorList>
            <person name="Magalhaes I.L.F."/>
            <person name="Oliveira U."/>
            <person name="Santos F.R."/>
            <person name="Vidigal T.H.D.A."/>
            <person name="Brescovit A.D."/>
            <person name="Santos A.J."/>
        </authorList>
    </citation>
    <scope>NUCLEOTIDE SEQUENCE</scope>
    <source>
        <tissue evidence="1">Shoot tissue taken approximately 20 cm above the soil surface</tissue>
    </source>
</reference>
<accession>A0A0A9A7J1</accession>
<reference evidence="1" key="2">
    <citation type="journal article" date="2015" name="Data Brief">
        <title>Shoot transcriptome of the giant reed, Arundo donax.</title>
        <authorList>
            <person name="Barrero R.A."/>
            <person name="Guerrero F.D."/>
            <person name="Moolhuijzen P."/>
            <person name="Goolsby J.A."/>
            <person name="Tidwell J."/>
            <person name="Bellgard S.E."/>
            <person name="Bellgard M.I."/>
        </authorList>
    </citation>
    <scope>NUCLEOTIDE SEQUENCE</scope>
    <source>
        <tissue evidence="1">Shoot tissue taken approximately 20 cm above the soil surface</tissue>
    </source>
</reference>
<proteinExistence type="predicted"/>
<sequence>MASLVDGEEDLDKIYSRFNGEKEWPITESTNDMEPVERLPSLASIFF</sequence>
<dbReference type="EMBL" id="GBRH01251972">
    <property type="protein sequence ID" value="JAD45923.1"/>
    <property type="molecule type" value="Transcribed_RNA"/>
</dbReference>
<evidence type="ECO:0000313" key="1">
    <source>
        <dbReference type="EMBL" id="JAD45923.1"/>
    </source>
</evidence>
<organism evidence="1">
    <name type="scientific">Arundo donax</name>
    <name type="common">Giant reed</name>
    <name type="synonym">Donax arundinaceus</name>
    <dbReference type="NCBI Taxonomy" id="35708"/>
    <lineage>
        <taxon>Eukaryota</taxon>
        <taxon>Viridiplantae</taxon>
        <taxon>Streptophyta</taxon>
        <taxon>Embryophyta</taxon>
        <taxon>Tracheophyta</taxon>
        <taxon>Spermatophyta</taxon>
        <taxon>Magnoliopsida</taxon>
        <taxon>Liliopsida</taxon>
        <taxon>Poales</taxon>
        <taxon>Poaceae</taxon>
        <taxon>PACMAD clade</taxon>
        <taxon>Arundinoideae</taxon>
        <taxon>Arundineae</taxon>
        <taxon>Arundo</taxon>
    </lineage>
</organism>